<evidence type="ECO:0000256" key="7">
    <source>
        <dbReference type="SAM" id="MobiDB-lite"/>
    </source>
</evidence>
<dbReference type="PANTHER" id="PTHR23183:SF0">
    <property type="entry name" value="NUCLEOLAR PROTEIN 14"/>
    <property type="match status" value="1"/>
</dbReference>
<keyword evidence="9" id="KW-1185">Reference proteome</keyword>
<dbReference type="GO" id="GO:0030490">
    <property type="term" value="P:maturation of SSU-rRNA"/>
    <property type="evidence" value="ECO:0007669"/>
    <property type="project" value="TreeGrafter"/>
</dbReference>
<evidence type="ECO:0000256" key="4">
    <source>
        <dbReference type="ARBA" id="ARBA00022552"/>
    </source>
</evidence>
<feature type="compositionally biased region" description="Acidic residues" evidence="7">
    <location>
        <begin position="430"/>
        <end position="447"/>
    </location>
</feature>
<feature type="compositionally biased region" description="Basic and acidic residues" evidence="7">
    <location>
        <begin position="418"/>
        <end position="429"/>
    </location>
</feature>
<evidence type="ECO:0000256" key="2">
    <source>
        <dbReference type="ARBA" id="ARBA00007466"/>
    </source>
</evidence>
<evidence type="ECO:0000256" key="3">
    <source>
        <dbReference type="ARBA" id="ARBA00022517"/>
    </source>
</evidence>
<evidence type="ECO:0008006" key="10">
    <source>
        <dbReference type="Google" id="ProtNLM"/>
    </source>
</evidence>
<protein>
    <recommendedName>
        <fullName evidence="10">Nucleolar protein 14</fullName>
    </recommendedName>
</protein>
<sequence length="845" mass="98176">MGPTKSKRKPFENIKKKINPFEIHINRDKQNVLGRQSKADRGLPGVARSKALNKRKKTLLQEYNSKDKDNVFKDRRIGEKDFTMSFEEKAQARYSAELMKAHKKKNIYNLGEEVTLTHRGNTLEEIERFENPNSDDEDYDDDRGQLSKKFVSEAHFGGGIFTKADGNRDVLAELILESKKKKAEQQKTREDNIKKTEELDSTWKDLQALVVGSSKIITETEEKPKADDYDIAVNTLKYESRAQATDRLKTDEEIQKEENEKLKKFELDRLARMKDPLNDADSKSNHKSADHLDDGFHIEDIEEEQEDEILAYDDDGVMVGIKKKVENVEKNLQSDDEDDDDNDDDEEEEVDDEEKEEKDDHDDEEEEEEDDDDDDDDDEDDDDAENNLSDLKESDSSSDEDEDEEEDENAFKPLTQKFPKEKKSKKPIEEEAEEEEAEEEEEEEEEKTVEVKPSVQLTNTFEYHVRDVIKTTNAKTTDDIVKVFQTLDKICPQLYDLAQKNPQSTWTTIQEIMKEKHDKFEKNQRKYPTLDTLILFKIISLLFPTSDFRHPVVTPCIVFMSQILLRSKVKSKLDIAKGLFIATLMLEFTVLSKRFSPAVINFLTGIIYLSTVKKESKNLRKTFSPFKSDNDFLNSLVLAESQVTLKIQPAEPHMRANDLIRGDIDNDFKLRAFLTAINLLNEFKNNFDEIDAVHEIFEPAINLMKMNNYKNYPKNIRQYIKKSINEFAELKNKKLNYLVKNKNKPKALKLYEPKIETVYDGKRYRPMSKEKAEHEKLVHKVKREMKGAIREVRRDAAFIAKVQIQGQIKSDIIRKRKVKEIYGEGAAQQGELNQLKRKANSNKAD</sequence>
<comment type="function">
    <text evidence="6">Involved in nucleolar processing of pre-18S ribosomal RNA. Has a role in the nuclear export of 40S pre-ribosomal subunit to the cytoplasm.</text>
</comment>
<reference evidence="8 9" key="1">
    <citation type="submission" date="2020-08" db="EMBL/GenBank/DDBJ databases">
        <title>Aphidius gifuensis genome sequencing and assembly.</title>
        <authorList>
            <person name="Du Z."/>
        </authorList>
    </citation>
    <scope>NUCLEOTIDE SEQUENCE [LARGE SCALE GENOMIC DNA]</scope>
    <source>
        <strain evidence="8">YNYX2018</strain>
        <tissue evidence="8">Adults</tissue>
    </source>
</reference>
<keyword evidence="3" id="KW-0690">Ribosome biogenesis</keyword>
<feature type="compositionally biased region" description="Basic and acidic residues" evidence="7">
    <location>
        <begin position="243"/>
        <end position="299"/>
    </location>
</feature>
<accession>A0A834XWD7</accession>
<comment type="caution">
    <text evidence="8">The sequence shown here is derived from an EMBL/GenBank/DDBJ whole genome shotgun (WGS) entry which is preliminary data.</text>
</comment>
<proteinExistence type="inferred from homology"/>
<comment type="similarity">
    <text evidence="2">Belongs to the NOP14 family.</text>
</comment>
<feature type="compositionally biased region" description="Acidic residues" evidence="7">
    <location>
        <begin position="334"/>
        <end position="385"/>
    </location>
</feature>
<feature type="region of interest" description="Disordered" evidence="7">
    <location>
        <begin position="326"/>
        <end position="452"/>
    </location>
</feature>
<name>A0A834XWD7_APHGI</name>
<dbReference type="PANTHER" id="PTHR23183">
    <property type="entry name" value="NOP14"/>
    <property type="match status" value="1"/>
</dbReference>
<gene>
    <name evidence="8" type="ORF">HCN44_001674</name>
</gene>
<dbReference type="AlphaFoldDB" id="A0A834XWD7"/>
<dbReference type="Proteomes" id="UP000639338">
    <property type="component" value="Unassembled WGS sequence"/>
</dbReference>
<dbReference type="InterPro" id="IPR007276">
    <property type="entry name" value="Nop14"/>
</dbReference>
<feature type="region of interest" description="Disordered" evidence="7">
    <location>
        <begin position="243"/>
        <end position="313"/>
    </location>
</feature>
<dbReference type="GO" id="GO:0032040">
    <property type="term" value="C:small-subunit processome"/>
    <property type="evidence" value="ECO:0007669"/>
    <property type="project" value="InterPro"/>
</dbReference>
<feature type="compositionally biased region" description="Acidic residues" evidence="7">
    <location>
        <begin position="396"/>
        <end position="408"/>
    </location>
</feature>
<organism evidence="8 9">
    <name type="scientific">Aphidius gifuensis</name>
    <name type="common">Parasitoid wasp</name>
    <dbReference type="NCBI Taxonomy" id="684658"/>
    <lineage>
        <taxon>Eukaryota</taxon>
        <taxon>Metazoa</taxon>
        <taxon>Ecdysozoa</taxon>
        <taxon>Arthropoda</taxon>
        <taxon>Hexapoda</taxon>
        <taxon>Insecta</taxon>
        <taxon>Pterygota</taxon>
        <taxon>Neoptera</taxon>
        <taxon>Endopterygota</taxon>
        <taxon>Hymenoptera</taxon>
        <taxon>Apocrita</taxon>
        <taxon>Ichneumonoidea</taxon>
        <taxon>Braconidae</taxon>
        <taxon>Aphidiinae</taxon>
        <taxon>Aphidius</taxon>
    </lineage>
</organism>
<dbReference type="OrthoDB" id="441771at2759"/>
<keyword evidence="4" id="KW-0698">rRNA processing</keyword>
<feature type="compositionally biased region" description="Acidic residues" evidence="7">
    <location>
        <begin position="300"/>
        <end position="313"/>
    </location>
</feature>
<dbReference type="Pfam" id="PF04147">
    <property type="entry name" value="Nop14"/>
    <property type="match status" value="2"/>
</dbReference>
<dbReference type="EMBL" id="JACMRX010000003">
    <property type="protein sequence ID" value="KAF7992349.1"/>
    <property type="molecule type" value="Genomic_DNA"/>
</dbReference>
<evidence type="ECO:0000313" key="9">
    <source>
        <dbReference type="Proteomes" id="UP000639338"/>
    </source>
</evidence>
<evidence type="ECO:0000256" key="1">
    <source>
        <dbReference type="ARBA" id="ARBA00004604"/>
    </source>
</evidence>
<evidence type="ECO:0000256" key="5">
    <source>
        <dbReference type="ARBA" id="ARBA00023242"/>
    </source>
</evidence>
<evidence type="ECO:0000256" key="6">
    <source>
        <dbReference type="ARBA" id="ARBA00024695"/>
    </source>
</evidence>
<comment type="subcellular location">
    <subcellularLocation>
        <location evidence="1">Nucleus</location>
        <location evidence="1">Nucleolus</location>
    </subcellularLocation>
</comment>
<dbReference type="GO" id="GO:0030692">
    <property type="term" value="C:Noc4p-Nop14p complex"/>
    <property type="evidence" value="ECO:0007669"/>
    <property type="project" value="TreeGrafter"/>
</dbReference>
<evidence type="ECO:0000313" key="8">
    <source>
        <dbReference type="EMBL" id="KAF7992349.1"/>
    </source>
</evidence>
<keyword evidence="5" id="KW-0539">Nucleus</keyword>